<accession>A0A183C7T8</accession>
<reference evidence="3" key="1">
    <citation type="submission" date="2013-12" db="EMBL/GenBank/DDBJ databases">
        <authorList>
            <person name="Aslett M."/>
        </authorList>
    </citation>
    <scope>NUCLEOTIDE SEQUENCE [LARGE SCALE GENOMIC DNA]</scope>
    <source>
        <strain evidence="3">Lindley</strain>
    </source>
</reference>
<dbReference type="SMART" id="SM00449">
    <property type="entry name" value="SPRY"/>
    <property type="match status" value="1"/>
</dbReference>
<dbReference type="Pfam" id="PF00622">
    <property type="entry name" value="SPRY"/>
    <property type="match status" value="1"/>
</dbReference>
<dbReference type="PROSITE" id="PS50188">
    <property type="entry name" value="B302_SPRY"/>
    <property type="match status" value="1"/>
</dbReference>
<evidence type="ECO:0000259" key="2">
    <source>
        <dbReference type="PROSITE" id="PS50188"/>
    </source>
</evidence>
<dbReference type="InterPro" id="IPR001870">
    <property type="entry name" value="B30.2/SPRY"/>
</dbReference>
<dbReference type="InterPro" id="IPR003877">
    <property type="entry name" value="SPRY_dom"/>
</dbReference>
<dbReference type="InterPro" id="IPR013320">
    <property type="entry name" value="ConA-like_dom_sf"/>
</dbReference>
<dbReference type="InterPro" id="IPR044736">
    <property type="entry name" value="Gid1/RanBPM/SPLA_SPRY"/>
</dbReference>
<dbReference type="AlphaFoldDB" id="A0A183C7T8"/>
<protein>
    <submittedName>
        <fullName evidence="4">B30.2/SPRY domain-containing protein</fullName>
    </submittedName>
</protein>
<reference evidence="3" key="2">
    <citation type="submission" date="2014-05" db="EMBL/GenBank/DDBJ databases">
        <title>The genome and life-stage specific transcriptomes of Globodera pallida elucidate key aspects of plant parasitism by a cyst nematode.</title>
        <authorList>
            <person name="Cotton J.A."/>
            <person name="Lilley C.J."/>
            <person name="Jones L.M."/>
            <person name="Kikuchi T."/>
            <person name="Reid A.J."/>
            <person name="Thorpe P."/>
            <person name="Tsai I.J."/>
            <person name="Beasley H."/>
            <person name="Blok V."/>
            <person name="Cock P.J.A."/>
            <person name="Van den Akker S.E."/>
            <person name="Holroyd N."/>
            <person name="Hunt M."/>
            <person name="Mantelin S."/>
            <person name="Naghra H."/>
            <person name="Pain A."/>
            <person name="Palomares-Rius J.E."/>
            <person name="Zarowiecki M."/>
            <person name="Berriman M."/>
            <person name="Jones J.T."/>
            <person name="Urwin P.E."/>
        </authorList>
    </citation>
    <scope>NUCLEOTIDE SEQUENCE [LARGE SCALE GENOMIC DNA]</scope>
    <source>
        <strain evidence="3">Lindley</strain>
    </source>
</reference>
<evidence type="ECO:0000313" key="4">
    <source>
        <dbReference type="WBParaSite" id="GPLIN_000893400"/>
    </source>
</evidence>
<name>A0A183C7T8_GLOPA</name>
<feature type="domain" description="B30.2/SPRY" evidence="2">
    <location>
        <begin position="212"/>
        <end position="405"/>
    </location>
</feature>
<dbReference type="Gene3D" id="2.60.120.920">
    <property type="match status" value="1"/>
</dbReference>
<proteinExistence type="predicted"/>
<keyword evidence="1" id="KW-0175">Coiled coil</keyword>
<dbReference type="InterPro" id="IPR043136">
    <property type="entry name" value="B30.2/SPRY_sf"/>
</dbReference>
<evidence type="ECO:0000256" key="1">
    <source>
        <dbReference type="SAM" id="Coils"/>
    </source>
</evidence>
<dbReference type="WBParaSite" id="GPLIN_000893400">
    <property type="protein sequence ID" value="GPLIN_000893400"/>
    <property type="gene ID" value="GPLIN_000893400"/>
</dbReference>
<dbReference type="PANTHER" id="PTHR12864">
    <property type="entry name" value="RAN BINDING PROTEIN 9-RELATED"/>
    <property type="match status" value="1"/>
</dbReference>
<dbReference type="InterPro" id="IPR050618">
    <property type="entry name" value="Ubq-SigPath_Reg"/>
</dbReference>
<organism evidence="3 4">
    <name type="scientific">Globodera pallida</name>
    <name type="common">Potato cyst nematode worm</name>
    <name type="synonym">Heterodera pallida</name>
    <dbReference type="NCBI Taxonomy" id="36090"/>
    <lineage>
        <taxon>Eukaryota</taxon>
        <taxon>Metazoa</taxon>
        <taxon>Ecdysozoa</taxon>
        <taxon>Nematoda</taxon>
        <taxon>Chromadorea</taxon>
        <taxon>Rhabditida</taxon>
        <taxon>Tylenchina</taxon>
        <taxon>Tylenchomorpha</taxon>
        <taxon>Tylenchoidea</taxon>
        <taxon>Heteroderidae</taxon>
        <taxon>Heteroderinae</taxon>
        <taxon>Globodera</taxon>
    </lineage>
</organism>
<dbReference type="CDD" id="cd12885">
    <property type="entry name" value="SPRY_RanBP_like"/>
    <property type="match status" value="1"/>
</dbReference>
<dbReference type="SUPFAM" id="SSF49899">
    <property type="entry name" value="Concanavalin A-like lectins/glucanases"/>
    <property type="match status" value="1"/>
</dbReference>
<keyword evidence="3" id="KW-1185">Reference proteome</keyword>
<feature type="coiled-coil region" evidence="1">
    <location>
        <begin position="82"/>
        <end position="221"/>
    </location>
</feature>
<evidence type="ECO:0000313" key="3">
    <source>
        <dbReference type="Proteomes" id="UP000050741"/>
    </source>
</evidence>
<sequence length="408" mass="46924">MSISTESTNGDITADQEDLWPTLTNLDPSEELHLLRARIAILERQQAINSPALSADFDLEAQKGNEVGDAHTLGDRNEMEEAMKMDLELKDALKDIKQLKDELNDMKQLKDELNDMKQLKDELNDMKQLKDEFNDMKQLKDELKDMKQLKDELKDMKQLKDELKEMKQLKEEVKDIKEEMKNTKELTKMEEYQKQQQQNIYAKMEEYQRQQQQNIDALTEAQKGNGGLTLQNRWDPAACHDKLALIKPDGLIVQCTGDCYAWRSVFAQRPMPKKNYGIFYYEVKMLRKEGYVRIGLATKKMPLDKMVGLYKGCYAYESDGTLWGHKLEGCHLDGRVCIGGKRSFSVGDVVGCGVHLATRQIIYTKNGQRLDTANLFVAFADELFPCVSLLRSSAKIEANFGPDFKYKF</sequence>
<dbReference type="Proteomes" id="UP000050741">
    <property type="component" value="Unassembled WGS sequence"/>
</dbReference>
<reference evidence="4" key="3">
    <citation type="submission" date="2016-06" db="UniProtKB">
        <authorList>
            <consortium name="WormBaseParasite"/>
        </authorList>
    </citation>
    <scope>IDENTIFICATION</scope>
</reference>